<evidence type="ECO:0000313" key="3">
    <source>
        <dbReference type="RefSeq" id="XP_030981660.1"/>
    </source>
</evidence>
<evidence type="ECO:0000256" key="1">
    <source>
        <dbReference type="SAM" id="MobiDB-lite"/>
    </source>
</evidence>
<dbReference type="GeneID" id="41962558"/>
<reference evidence="3" key="3">
    <citation type="submission" date="2025-08" db="UniProtKB">
        <authorList>
            <consortium name="RefSeq"/>
        </authorList>
    </citation>
    <scope>IDENTIFICATION</scope>
    <source>
        <strain evidence="3">NI907</strain>
    </source>
</reference>
<name>A0A6P8B3E9_PYRGI</name>
<keyword evidence="2" id="KW-1185">Reference proteome</keyword>
<protein>
    <submittedName>
        <fullName evidence="3">Uncharacterized protein</fullName>
    </submittedName>
</protein>
<reference evidence="3" key="1">
    <citation type="journal article" date="2019" name="Mol. Biol. Evol.">
        <title>Blast fungal genomes show frequent chromosomal changes, gene gains and losses, and effector gene turnover.</title>
        <authorList>
            <person name="Gomez Luciano L.B."/>
            <person name="Jason Tsai I."/>
            <person name="Chuma I."/>
            <person name="Tosa Y."/>
            <person name="Chen Y.H."/>
            <person name="Li J.Y."/>
            <person name="Li M.Y."/>
            <person name="Jade Lu M.Y."/>
            <person name="Nakayashiki H."/>
            <person name="Li W.H."/>
        </authorList>
    </citation>
    <scope>NUCLEOTIDE SEQUENCE</scope>
    <source>
        <strain evidence="3">NI907</strain>
    </source>
</reference>
<dbReference type="KEGG" id="pgri:PgNI_07639"/>
<evidence type="ECO:0000313" key="2">
    <source>
        <dbReference type="Proteomes" id="UP000515153"/>
    </source>
</evidence>
<dbReference type="Proteomes" id="UP000515153">
    <property type="component" value="Unplaced"/>
</dbReference>
<feature type="region of interest" description="Disordered" evidence="1">
    <location>
        <begin position="506"/>
        <end position="526"/>
    </location>
</feature>
<organism evidence="2 3">
    <name type="scientific">Pyricularia grisea</name>
    <name type="common">Crabgrass-specific blast fungus</name>
    <name type="synonym">Magnaporthe grisea</name>
    <dbReference type="NCBI Taxonomy" id="148305"/>
    <lineage>
        <taxon>Eukaryota</taxon>
        <taxon>Fungi</taxon>
        <taxon>Dikarya</taxon>
        <taxon>Ascomycota</taxon>
        <taxon>Pezizomycotina</taxon>
        <taxon>Sordariomycetes</taxon>
        <taxon>Sordariomycetidae</taxon>
        <taxon>Magnaporthales</taxon>
        <taxon>Pyriculariaceae</taxon>
        <taxon>Pyricularia</taxon>
    </lineage>
</organism>
<proteinExistence type="predicted"/>
<sequence length="1321" mass="135734">MGVDAQVHVLTNATADSKRHQRVDTQIRKGNVVSKLVVADTNLLGKDVEHLGDDRGELLVDLGDVLGGDALGLLLGGGSLLLLDSRLDSGSSGADGSGDGSRSTRGQHHVEDLAGDGLELQVTAHANDLLAVKDVNVTSVDLVTLDGLHADVAAVLLGGDRQLREPERAPSVGDEDLLARVDSVGSIDDEARDVTQTVDPVGAEDVFAIGLSGLELDLSSSLASLAVEDNLLHTAVTRSVVDKGGEQLVGQATADLRCLAILLGLDETIDARLDEVRDAVKLSLPVLGVTEVDLAVGMVNTLGALAGVEDQVGAVLSSVGSDCESQDVALSSVIEDESLGDLHVSDVDADVLRLGAEQLVGILTGGDGHVSVQRRGAEGSTVDQVAGNNATKVLARQVGLDLDDSDVALDLLADNLLDSGGLELGLSDGSRGRQSLGHAVLAETPVALVLQPVVLLIEGVRRKIQVPDGRKEVIVVLVPVDVQTSSVEGAETGAQGLVSGLVAAKSGHSDSRDTESSLDHVGADGVGADLEPDSLLIDGTGRLGRNKTAKEVNSVTSMIAQVLGVDGLIVNELGKERRDDRDLGGVEADSAGQLLKVIKDGVDLGRVEGEGHLELSALEASSTKLLRDLSHLGSLTTEDSLAGQHGVGAGSALLNEKLGTSTNEVDGVTGRQNTGNVQSSILAKTVAHDRSRFDAPRSPELSQGHLEAAKTKLDDEGLELGDVRLAAVNQGHEAREAVNLGNPVELVHGLTENGVVGIQLLAKTSVVRALASEHESNLGRLGRDGDKVLLETGLEGLLGLAQVLGRDVHAPVVLDATSSGGVSNVGDGGVIVLVHPLDEPLRVVDHGRLRLASNGDQMDVARVLGGRLNRRSILEQQTSVTTSSAEVVDEDPTGLAVESNVDVALTKVLGEGLVDDGSLLDTDVGRDGILLEHEQNLAQSRDTGSSLTVTKVGLDGTKVQRTVCRPLPVGRSKDDGLRRTVRVGDGDGIGRVVGGSAKDDSKNAIMVGNGIVEPLDNDGGTAVTTAVSIGIVVEGGAGTLLGKELSTTQTRENIGVGHAGQTTDDSSVTVTCPQGGAGNVHCSGTGRAGSVNVQRRTAEAEVVVDPARAESSDTSCDEVGVDLLGSVDLTPVIRCLAVEGTNAVQPGRGRPVGHVTAHLESLVGGGQGHPLHGVGLEGLTRRHVEETRVEHARLLNPAAVRSVTAVDDLSVGVVVSLDRETIGGDDTVNVQSLGEKLPQLLVASGVGETTSHTDNGKLVTAATSMVSNHGIGALLGYLWGLAEDDIQAGLGLEEIGQGGGVLCGAEGDDEARLSVKTTSQI</sequence>
<reference evidence="3" key="2">
    <citation type="submission" date="2019-10" db="EMBL/GenBank/DDBJ databases">
        <authorList>
            <consortium name="NCBI Genome Project"/>
        </authorList>
    </citation>
    <scope>NUCLEOTIDE SEQUENCE</scope>
    <source>
        <strain evidence="3">NI907</strain>
    </source>
</reference>
<accession>A0A6P8B3E9</accession>
<gene>
    <name evidence="3" type="ORF">PgNI_07639</name>
</gene>
<dbReference type="RefSeq" id="XP_030981660.1">
    <property type="nucleotide sequence ID" value="XM_031127649.1"/>
</dbReference>
<feature type="compositionally biased region" description="Basic and acidic residues" evidence="1">
    <location>
        <begin position="507"/>
        <end position="522"/>
    </location>
</feature>